<dbReference type="InterPro" id="IPR051159">
    <property type="entry name" value="Hexapeptide_acetyltransf"/>
</dbReference>
<dbReference type="EC" id="2.3.1.-" evidence="3"/>
<dbReference type="Gene3D" id="2.160.10.10">
    <property type="entry name" value="Hexapeptide repeat proteins"/>
    <property type="match status" value="2"/>
</dbReference>
<keyword evidence="3" id="KW-0012">Acyltransferase</keyword>
<comment type="caution">
    <text evidence="3">The sequence shown here is derived from an EMBL/GenBank/DDBJ whole genome shotgun (WGS) entry which is preliminary data.</text>
</comment>
<name>A0A1S8MYV8_CLOSA</name>
<dbReference type="CDD" id="cd04647">
    <property type="entry name" value="LbH_MAT_like"/>
    <property type="match status" value="1"/>
</dbReference>
<accession>A0A1S8MYV8</accession>
<dbReference type="Pfam" id="PF00132">
    <property type="entry name" value="Hexapep"/>
    <property type="match status" value="1"/>
</dbReference>
<dbReference type="SUPFAM" id="SSF51161">
    <property type="entry name" value="Trimeric LpxA-like enzymes"/>
    <property type="match status" value="2"/>
</dbReference>
<gene>
    <name evidence="3" type="ORF">CLOSAC_36430</name>
</gene>
<evidence type="ECO:0000313" key="4">
    <source>
        <dbReference type="Proteomes" id="UP000191154"/>
    </source>
</evidence>
<proteinExistence type="predicted"/>
<reference evidence="3 4" key="1">
    <citation type="submission" date="2016-05" db="EMBL/GenBank/DDBJ databases">
        <title>Microbial solvent formation.</title>
        <authorList>
            <person name="Poehlein A."/>
            <person name="Montoya Solano J.D."/>
            <person name="Flitsch S."/>
            <person name="Krabben P."/>
            <person name="Duerre P."/>
            <person name="Daniel R."/>
        </authorList>
    </citation>
    <scope>NUCLEOTIDE SEQUENCE [LARGE SCALE GENOMIC DNA]</scope>
    <source>
        <strain evidence="3 4">L1-8</strain>
    </source>
</reference>
<dbReference type="PANTHER" id="PTHR23416:SF78">
    <property type="entry name" value="LIPOPOLYSACCHARIDE BIOSYNTHESIS O-ACETYL TRANSFERASE WBBJ-RELATED"/>
    <property type="match status" value="1"/>
</dbReference>
<dbReference type="GO" id="GO:0016746">
    <property type="term" value="F:acyltransferase activity"/>
    <property type="evidence" value="ECO:0007669"/>
    <property type="project" value="UniProtKB-KW"/>
</dbReference>
<dbReference type="PROSITE" id="PS00101">
    <property type="entry name" value="HEXAPEP_TRANSFERASES"/>
    <property type="match status" value="1"/>
</dbReference>
<dbReference type="InterPro" id="IPR011004">
    <property type="entry name" value="Trimer_LpxA-like_sf"/>
</dbReference>
<dbReference type="InterPro" id="IPR001451">
    <property type="entry name" value="Hexapep"/>
</dbReference>
<keyword evidence="1 3" id="KW-0808">Transferase</keyword>
<evidence type="ECO:0000256" key="2">
    <source>
        <dbReference type="ARBA" id="ARBA00022737"/>
    </source>
</evidence>
<dbReference type="RefSeq" id="WP_077866672.1">
    <property type="nucleotide sequence ID" value="NZ_LZYZ01000007.1"/>
</dbReference>
<dbReference type="Proteomes" id="UP000191154">
    <property type="component" value="Unassembled WGS sequence"/>
</dbReference>
<keyword evidence="2" id="KW-0677">Repeat</keyword>
<dbReference type="AlphaFoldDB" id="A0A1S8MYV8"/>
<dbReference type="STRING" id="169679.CSACC_28570"/>
<dbReference type="InterPro" id="IPR018357">
    <property type="entry name" value="Hexapep_transf_CS"/>
</dbReference>
<evidence type="ECO:0000313" key="3">
    <source>
        <dbReference type="EMBL" id="OOM09362.1"/>
    </source>
</evidence>
<dbReference type="PANTHER" id="PTHR23416">
    <property type="entry name" value="SIALIC ACID SYNTHASE-RELATED"/>
    <property type="match status" value="1"/>
</dbReference>
<protein>
    <submittedName>
        <fullName evidence="3">Putative acetyltransferase</fullName>
        <ecNumber evidence="3">2.3.1.-</ecNumber>
    </submittedName>
</protein>
<sequence>MLERIDNNIKVIDKIAILISTTIKIIRGFTIKIFLKKSSGFIFVGKNVSILNKHHISVGKNVKFEKNSEIQGLSSKGIIFGSNVTIGHTTMIRPSSYYGVGKLGEGLIVGDNSSIGPFGYIGCAGFVKIGNNVMIGPRVSIFAENHNFSDIKSDIKSQGVNRKGIVIEDDCWIGSGVIILDGVKIGKGSVIAAGTLVTKNISAQSIVKDLRNSYTIHRK</sequence>
<evidence type="ECO:0000256" key="1">
    <source>
        <dbReference type="ARBA" id="ARBA00022679"/>
    </source>
</evidence>
<dbReference type="EMBL" id="LZYZ01000007">
    <property type="protein sequence ID" value="OOM09362.1"/>
    <property type="molecule type" value="Genomic_DNA"/>
</dbReference>
<organism evidence="3 4">
    <name type="scientific">Clostridium saccharobutylicum</name>
    <dbReference type="NCBI Taxonomy" id="169679"/>
    <lineage>
        <taxon>Bacteria</taxon>
        <taxon>Bacillati</taxon>
        <taxon>Bacillota</taxon>
        <taxon>Clostridia</taxon>
        <taxon>Eubacteriales</taxon>
        <taxon>Clostridiaceae</taxon>
        <taxon>Clostridium</taxon>
    </lineage>
</organism>